<sequence>MKLKKFEGNPILSPLASSDWESLVTSNPGVIYDKGIFYMLYRAAGNDEQHVIRLGLAVSKDGFHFERASDQPVFGPSQNGPDSGCVEDPRIVKYDDEFYVTYAYRPYAPGQYWKFAHDEVLTPECGSDAPLAIRKNLGNTGLAVTSDFRSFRRLGRLTSPVLDDRDVILFPEKIRGKYVMLHRPKEFVGDSYGVKYPSIWLKYSDDLLSWEDKESHLLLSGVEGTWEEKIGGSTPPLKTEAGWLMLYHGVEHGGLGYYRVGALLLDLDNPLHVLARTPRPILEPEFEFELSGLYSGCIFPVGNVIVDGTLFVYYGSADKYVGVATCAVDELVEYLLSDECRADV</sequence>
<keyword evidence="2" id="KW-0808">Transferase</keyword>
<dbReference type="InterPro" id="IPR023296">
    <property type="entry name" value="Glyco_hydro_beta-prop_sf"/>
</dbReference>
<dbReference type="AlphaFoldDB" id="A0A9D2E9V1"/>
<gene>
    <name evidence="4" type="ORF">H9814_08160</name>
</gene>
<keyword evidence="4" id="KW-0326">Glycosidase</keyword>
<proteinExistence type="inferred from homology"/>
<dbReference type="PANTHER" id="PTHR34106:SF5">
    <property type="entry name" value="GLYCOSIDASE"/>
    <property type="match status" value="1"/>
</dbReference>
<dbReference type="Pfam" id="PF04041">
    <property type="entry name" value="Glyco_hydro_130"/>
    <property type="match status" value="2"/>
</dbReference>
<dbReference type="GO" id="GO:0016757">
    <property type="term" value="F:glycosyltransferase activity"/>
    <property type="evidence" value="ECO:0007669"/>
    <property type="project" value="UniProtKB-KW"/>
</dbReference>
<dbReference type="GO" id="GO:0016798">
    <property type="term" value="F:hydrolase activity, acting on glycosyl bonds"/>
    <property type="evidence" value="ECO:0007669"/>
    <property type="project" value="UniProtKB-KW"/>
</dbReference>
<evidence type="ECO:0000256" key="2">
    <source>
        <dbReference type="ARBA" id="ARBA00022679"/>
    </source>
</evidence>
<protein>
    <submittedName>
        <fullName evidence="4">Glycosidase</fullName>
    </submittedName>
</protein>
<dbReference type="PANTHER" id="PTHR34106">
    <property type="entry name" value="GLYCOSIDASE"/>
    <property type="match status" value="1"/>
</dbReference>
<organism evidence="4 5">
    <name type="scientific">Candidatus Bacteroides merdigallinarum</name>
    <dbReference type="NCBI Taxonomy" id="2838473"/>
    <lineage>
        <taxon>Bacteria</taxon>
        <taxon>Pseudomonadati</taxon>
        <taxon>Bacteroidota</taxon>
        <taxon>Bacteroidia</taxon>
        <taxon>Bacteroidales</taxon>
        <taxon>Bacteroidaceae</taxon>
        <taxon>Bacteroides</taxon>
    </lineage>
</organism>
<dbReference type="Gene3D" id="2.115.10.20">
    <property type="entry name" value="Glycosyl hydrolase domain, family 43"/>
    <property type="match status" value="1"/>
</dbReference>
<evidence type="ECO:0000256" key="3">
    <source>
        <dbReference type="ARBA" id="ARBA00024356"/>
    </source>
</evidence>
<accession>A0A9D2E9V1</accession>
<dbReference type="Proteomes" id="UP000824028">
    <property type="component" value="Unassembled WGS sequence"/>
</dbReference>
<dbReference type="SUPFAM" id="SSF75005">
    <property type="entry name" value="Arabinanase/levansucrase/invertase"/>
    <property type="match status" value="1"/>
</dbReference>
<dbReference type="PIRSF" id="PIRSF016202">
    <property type="entry name" value="PH1107"/>
    <property type="match status" value="1"/>
</dbReference>
<comment type="similarity">
    <text evidence="3">Belongs to the glycosyl hydrolase 130 family.</text>
</comment>
<dbReference type="EMBL" id="DXBX01000063">
    <property type="protein sequence ID" value="HIZ33492.1"/>
    <property type="molecule type" value="Genomic_DNA"/>
</dbReference>
<evidence type="ECO:0000313" key="5">
    <source>
        <dbReference type="Proteomes" id="UP000824028"/>
    </source>
</evidence>
<evidence type="ECO:0000256" key="1">
    <source>
        <dbReference type="ARBA" id="ARBA00022676"/>
    </source>
</evidence>
<keyword evidence="1" id="KW-0328">Glycosyltransferase</keyword>
<name>A0A9D2E9V1_9BACE</name>
<comment type="caution">
    <text evidence="4">The sequence shown here is derived from an EMBL/GenBank/DDBJ whole genome shotgun (WGS) entry which is preliminary data.</text>
</comment>
<evidence type="ECO:0000313" key="4">
    <source>
        <dbReference type="EMBL" id="HIZ33492.1"/>
    </source>
</evidence>
<keyword evidence="4" id="KW-0378">Hydrolase</keyword>
<reference evidence="4" key="2">
    <citation type="submission" date="2021-04" db="EMBL/GenBank/DDBJ databases">
        <authorList>
            <person name="Gilroy R."/>
        </authorList>
    </citation>
    <scope>NUCLEOTIDE SEQUENCE</scope>
    <source>
        <strain evidence="4">ChiHjej9B8-1298</strain>
    </source>
</reference>
<reference evidence="4" key="1">
    <citation type="journal article" date="2021" name="PeerJ">
        <title>Extensive microbial diversity within the chicken gut microbiome revealed by metagenomics and culture.</title>
        <authorList>
            <person name="Gilroy R."/>
            <person name="Ravi A."/>
            <person name="Getino M."/>
            <person name="Pursley I."/>
            <person name="Horton D.L."/>
            <person name="Alikhan N.F."/>
            <person name="Baker D."/>
            <person name="Gharbi K."/>
            <person name="Hall N."/>
            <person name="Watson M."/>
            <person name="Adriaenssens E.M."/>
            <person name="Foster-Nyarko E."/>
            <person name="Jarju S."/>
            <person name="Secka A."/>
            <person name="Antonio M."/>
            <person name="Oren A."/>
            <person name="Chaudhuri R.R."/>
            <person name="La Ragione R."/>
            <person name="Hildebrand F."/>
            <person name="Pallen M.J."/>
        </authorList>
    </citation>
    <scope>NUCLEOTIDE SEQUENCE</scope>
    <source>
        <strain evidence="4">ChiHjej9B8-1298</strain>
    </source>
</reference>
<dbReference type="InterPro" id="IPR007184">
    <property type="entry name" value="Mannoside_phosphorylase"/>
</dbReference>
<dbReference type="CDD" id="cd18614">
    <property type="entry name" value="GH130"/>
    <property type="match status" value="1"/>
</dbReference>